<name>T0ZNF3_9ZZZZ</name>
<accession>T0ZNF3</accession>
<dbReference type="Pfam" id="PF02441">
    <property type="entry name" value="Flavoprotein"/>
    <property type="match status" value="1"/>
</dbReference>
<reference evidence="2" key="1">
    <citation type="submission" date="2013-08" db="EMBL/GenBank/DDBJ databases">
        <authorList>
            <person name="Mendez C."/>
            <person name="Richter M."/>
            <person name="Ferrer M."/>
            <person name="Sanchez J."/>
        </authorList>
    </citation>
    <scope>NUCLEOTIDE SEQUENCE</scope>
</reference>
<comment type="caution">
    <text evidence="2">The sequence shown here is derived from an EMBL/GenBank/DDBJ whole genome shotgun (WGS) entry which is preliminary data.</text>
</comment>
<protein>
    <submittedName>
        <fullName evidence="2">Aromatic acid decarboxylase</fullName>
    </submittedName>
</protein>
<organism evidence="2">
    <name type="scientific">mine drainage metagenome</name>
    <dbReference type="NCBI Taxonomy" id="410659"/>
    <lineage>
        <taxon>unclassified sequences</taxon>
        <taxon>metagenomes</taxon>
        <taxon>ecological metagenomes</taxon>
    </lineage>
</organism>
<dbReference type="Gene3D" id="3.40.50.1950">
    <property type="entry name" value="Flavin prenyltransferase-like"/>
    <property type="match status" value="1"/>
</dbReference>
<dbReference type="SUPFAM" id="SSF52507">
    <property type="entry name" value="Homo-oligomeric flavin-containing Cys decarboxylases, HFCD"/>
    <property type="match status" value="1"/>
</dbReference>
<sequence>ANTAAQLAVGLCGTLLTRAAHVHLKERRRLVIVPRESPLPTTLLRNLTTLSELGVVVLDAAPPYYLHPRSVDDLTGYLAGKVLDQFGVPHRLYRGWKAPEAA</sequence>
<dbReference type="InterPro" id="IPR003382">
    <property type="entry name" value="Flavoprotein"/>
</dbReference>
<dbReference type="EMBL" id="AUZY01008352">
    <property type="protein sequence ID" value="EQD46183.1"/>
    <property type="molecule type" value="Genomic_DNA"/>
</dbReference>
<feature type="non-terminal residue" evidence="2">
    <location>
        <position position="1"/>
    </location>
</feature>
<dbReference type="InterPro" id="IPR036551">
    <property type="entry name" value="Flavin_trans-like"/>
</dbReference>
<evidence type="ECO:0000313" key="2">
    <source>
        <dbReference type="EMBL" id="EQD46183.1"/>
    </source>
</evidence>
<gene>
    <name evidence="2" type="ORF">B1B_12718</name>
</gene>
<evidence type="ECO:0000259" key="1">
    <source>
        <dbReference type="Pfam" id="PF02441"/>
    </source>
</evidence>
<dbReference type="AlphaFoldDB" id="T0ZNF3"/>
<reference evidence="2" key="2">
    <citation type="journal article" date="2014" name="ISME J.">
        <title>Microbial stratification in low pH oxic and suboxic macroscopic growths along an acid mine drainage.</title>
        <authorList>
            <person name="Mendez-Garcia C."/>
            <person name="Mesa V."/>
            <person name="Sprenger R.R."/>
            <person name="Richter M."/>
            <person name="Diez M.S."/>
            <person name="Solano J."/>
            <person name="Bargiela R."/>
            <person name="Golyshina O.V."/>
            <person name="Manteca A."/>
            <person name="Ramos J.L."/>
            <person name="Gallego J.R."/>
            <person name="Llorente I."/>
            <person name="Martins Dos Santos V.A."/>
            <person name="Jensen O.N."/>
            <person name="Pelaez A.I."/>
            <person name="Sanchez J."/>
            <person name="Ferrer M."/>
        </authorList>
    </citation>
    <scope>NUCLEOTIDE SEQUENCE</scope>
</reference>
<proteinExistence type="predicted"/>
<feature type="domain" description="Flavoprotein" evidence="1">
    <location>
        <begin position="1"/>
        <end position="85"/>
    </location>
</feature>
<dbReference type="GO" id="GO:0003824">
    <property type="term" value="F:catalytic activity"/>
    <property type="evidence" value="ECO:0007669"/>
    <property type="project" value="InterPro"/>
</dbReference>